<comment type="caution">
    <text evidence="1">The sequence shown here is derived from an EMBL/GenBank/DDBJ whole genome shotgun (WGS) entry which is preliminary data.</text>
</comment>
<sequence length="73" mass="7712">KVAGPVLFAKRRLSEGLAKLTRGSPAHGEHAASCGELFATRSLSKGLASASCQDSSKLVFSTPNHPKIPFFML</sequence>
<name>A0A2K3K817_TRIPR</name>
<gene>
    <name evidence="1" type="ORF">L195_g061140</name>
</gene>
<evidence type="ECO:0000313" key="1">
    <source>
        <dbReference type="EMBL" id="PNX62424.1"/>
    </source>
</evidence>
<reference evidence="1 2" key="1">
    <citation type="journal article" date="2014" name="Am. J. Bot.">
        <title>Genome assembly and annotation for red clover (Trifolium pratense; Fabaceae).</title>
        <authorList>
            <person name="Istvanek J."/>
            <person name="Jaros M."/>
            <person name="Krenek A."/>
            <person name="Repkova J."/>
        </authorList>
    </citation>
    <scope>NUCLEOTIDE SEQUENCE [LARGE SCALE GENOMIC DNA]</scope>
    <source>
        <strain evidence="2">cv. Tatra</strain>
        <tissue evidence="1">Young leaves</tissue>
    </source>
</reference>
<proteinExistence type="predicted"/>
<protein>
    <submittedName>
        <fullName evidence="1">Uncharacterized protein</fullName>
    </submittedName>
</protein>
<evidence type="ECO:0000313" key="2">
    <source>
        <dbReference type="Proteomes" id="UP000236291"/>
    </source>
</evidence>
<accession>A0A2K3K817</accession>
<dbReference type="Proteomes" id="UP000236291">
    <property type="component" value="Unassembled WGS sequence"/>
</dbReference>
<reference evidence="1 2" key="2">
    <citation type="journal article" date="2017" name="Front. Plant Sci.">
        <title>Gene Classification and Mining of Molecular Markers Useful in Red Clover (Trifolium pratense) Breeding.</title>
        <authorList>
            <person name="Istvanek J."/>
            <person name="Dluhosova J."/>
            <person name="Dluhos P."/>
            <person name="Patkova L."/>
            <person name="Nedelnik J."/>
            <person name="Repkova J."/>
        </authorList>
    </citation>
    <scope>NUCLEOTIDE SEQUENCE [LARGE SCALE GENOMIC DNA]</scope>
    <source>
        <strain evidence="2">cv. Tatra</strain>
        <tissue evidence="1">Young leaves</tissue>
    </source>
</reference>
<organism evidence="1 2">
    <name type="scientific">Trifolium pratense</name>
    <name type="common">Red clover</name>
    <dbReference type="NCBI Taxonomy" id="57577"/>
    <lineage>
        <taxon>Eukaryota</taxon>
        <taxon>Viridiplantae</taxon>
        <taxon>Streptophyta</taxon>
        <taxon>Embryophyta</taxon>
        <taxon>Tracheophyta</taxon>
        <taxon>Spermatophyta</taxon>
        <taxon>Magnoliopsida</taxon>
        <taxon>eudicotyledons</taxon>
        <taxon>Gunneridae</taxon>
        <taxon>Pentapetalae</taxon>
        <taxon>rosids</taxon>
        <taxon>fabids</taxon>
        <taxon>Fabales</taxon>
        <taxon>Fabaceae</taxon>
        <taxon>Papilionoideae</taxon>
        <taxon>50 kb inversion clade</taxon>
        <taxon>NPAAA clade</taxon>
        <taxon>Hologalegina</taxon>
        <taxon>IRL clade</taxon>
        <taxon>Trifolieae</taxon>
        <taxon>Trifolium</taxon>
    </lineage>
</organism>
<dbReference type="EMBL" id="ASHM01147663">
    <property type="protein sequence ID" value="PNX62424.1"/>
    <property type="molecule type" value="Genomic_DNA"/>
</dbReference>
<dbReference type="AlphaFoldDB" id="A0A2K3K817"/>
<feature type="non-terminal residue" evidence="1">
    <location>
        <position position="1"/>
    </location>
</feature>